<name>A0A556MSZ5_9SPHI</name>
<dbReference type="AlphaFoldDB" id="A0A556MSZ5"/>
<keyword evidence="1" id="KW-0732">Signal</keyword>
<protein>
    <submittedName>
        <fullName evidence="2">Uncharacterized protein</fullName>
    </submittedName>
</protein>
<sequence length="253" mass="28938">MFKFLIRITLCICLEFILVNSTFAQATTDSLADTKAAQVYANAENNFNKALGPQSRLYNGLAYLPYNNSIKGNPYFMDVTSASTGNIQYDGYTYKDVKLFYDLNKDQLITYLYNSQLMMYLIAQKVTSFDILDHHFIFIKPDASLSNQVKEGYYDALYDGKIKVLAKRTKTIQGESNLGQGGISSYFTNTATDYYLFKNNTYYKANSEGSFTSTLKDHAKEIKQFIKDKKIKYRKDKEGAMTAIATYYDHLNQ</sequence>
<dbReference type="Proteomes" id="UP000318733">
    <property type="component" value="Unassembled WGS sequence"/>
</dbReference>
<evidence type="ECO:0000313" key="2">
    <source>
        <dbReference type="EMBL" id="TSJ43005.1"/>
    </source>
</evidence>
<feature type="signal peptide" evidence="1">
    <location>
        <begin position="1"/>
        <end position="26"/>
    </location>
</feature>
<reference evidence="2 3" key="1">
    <citation type="submission" date="2019-07" db="EMBL/GenBank/DDBJ databases">
        <authorList>
            <person name="Huq M.A."/>
        </authorList>
    </citation>
    <scope>NUCLEOTIDE SEQUENCE [LARGE SCALE GENOMIC DNA]</scope>
    <source>
        <strain evidence="2 3">MAH-19</strain>
    </source>
</reference>
<evidence type="ECO:0000256" key="1">
    <source>
        <dbReference type="SAM" id="SignalP"/>
    </source>
</evidence>
<keyword evidence="3" id="KW-1185">Reference proteome</keyword>
<proteinExistence type="predicted"/>
<dbReference type="EMBL" id="VLPK01000001">
    <property type="protein sequence ID" value="TSJ43005.1"/>
    <property type="molecule type" value="Genomic_DNA"/>
</dbReference>
<gene>
    <name evidence="2" type="ORF">FO440_02095</name>
</gene>
<accession>A0A556MSZ5</accession>
<feature type="chain" id="PRO_5022149741" evidence="1">
    <location>
        <begin position="27"/>
        <end position="253"/>
    </location>
</feature>
<comment type="caution">
    <text evidence="2">The sequence shown here is derived from an EMBL/GenBank/DDBJ whole genome shotgun (WGS) entry which is preliminary data.</text>
</comment>
<organism evidence="2 3">
    <name type="scientific">Mucilaginibacter corticis</name>
    <dbReference type="NCBI Taxonomy" id="2597670"/>
    <lineage>
        <taxon>Bacteria</taxon>
        <taxon>Pseudomonadati</taxon>
        <taxon>Bacteroidota</taxon>
        <taxon>Sphingobacteriia</taxon>
        <taxon>Sphingobacteriales</taxon>
        <taxon>Sphingobacteriaceae</taxon>
        <taxon>Mucilaginibacter</taxon>
    </lineage>
</organism>
<evidence type="ECO:0000313" key="3">
    <source>
        <dbReference type="Proteomes" id="UP000318733"/>
    </source>
</evidence>
<dbReference type="OrthoDB" id="655382at2"/>
<dbReference type="RefSeq" id="WP_144246570.1">
    <property type="nucleotide sequence ID" value="NZ_VLPK01000001.1"/>
</dbReference>